<dbReference type="EMBL" id="SJJZ01000004">
    <property type="protein sequence ID" value="TCC04246.1"/>
    <property type="molecule type" value="Genomic_DNA"/>
</dbReference>
<evidence type="ECO:0000256" key="3">
    <source>
        <dbReference type="ARBA" id="ARBA00022679"/>
    </source>
</evidence>
<sequence>MFLRLTGARHAARPLAACGQCVAAGAGLAANDLFTREDRHVTDKAGPDSAPALPGCTNVVLVRSGIPRVYRCLRQGTAASALVYPVRVDASTAAAFNKQAKALQGVSHPHVASVLESGVADGFPYLISIADAGTLAEQIRSQLRSPADLAVLGRQLAEGLAALHGAGLIHGGLTPGAVVLLPDGRPQLSALTLGLGQHTGHAALNSPSQLYVAPETLRDGTLTASSDLYALGAVLHAAISGKPPLAARMGETAGEHILRVLNEPPARLEVLPDEFAELIALLLEKDPAKRPMSAEVVAAALAALATPTTAPMPPVRPVTAAPTKQAAPATPPLPRPAVMSRATLRSWPTTTAPTPQQKTTPAPQQPAAAPSPPAGPPATGGPTPPAAPPQSGGQGPSPASPPPAAAPAGGASSPAAPPAVAGVKRRNWLLVAASVVVAAAVITTFALVNRKGQTDTPPISGPTPTTASTPALAVKLNPPADHSTYVDLSWTGPSDVNYAVVIAQVGQPADVKLVYKHTKYRVNVVPGIQYCFAVQATDGINKMETDPRPVRDAQCER</sequence>
<feature type="domain" description="Protein kinase" evidence="9">
    <location>
        <begin position="55"/>
        <end position="304"/>
    </location>
</feature>
<feature type="region of interest" description="Disordered" evidence="7">
    <location>
        <begin position="451"/>
        <end position="470"/>
    </location>
</feature>
<dbReference type="InterPro" id="IPR011009">
    <property type="entry name" value="Kinase-like_dom_sf"/>
</dbReference>
<feature type="compositionally biased region" description="Low complexity" evidence="7">
    <location>
        <begin position="348"/>
        <end position="368"/>
    </location>
</feature>
<dbReference type="GO" id="GO:0005524">
    <property type="term" value="F:ATP binding"/>
    <property type="evidence" value="ECO:0007669"/>
    <property type="project" value="UniProtKB-KW"/>
</dbReference>
<dbReference type="PANTHER" id="PTHR43289">
    <property type="entry name" value="MITOGEN-ACTIVATED PROTEIN KINASE KINASE KINASE 20-RELATED"/>
    <property type="match status" value="1"/>
</dbReference>
<gene>
    <name evidence="10" type="ORF">E0H45_34775</name>
</gene>
<evidence type="ECO:0000313" key="11">
    <source>
        <dbReference type="Proteomes" id="UP000292346"/>
    </source>
</evidence>
<dbReference type="SMART" id="SM00220">
    <property type="entry name" value="S_TKc"/>
    <property type="match status" value="1"/>
</dbReference>
<evidence type="ECO:0000256" key="2">
    <source>
        <dbReference type="ARBA" id="ARBA00022527"/>
    </source>
</evidence>
<keyword evidence="8" id="KW-1133">Transmembrane helix</keyword>
<dbReference type="Pfam" id="PF00069">
    <property type="entry name" value="Pkinase"/>
    <property type="match status" value="1"/>
</dbReference>
<feature type="compositionally biased region" description="Low complexity" evidence="7">
    <location>
        <begin position="317"/>
        <end position="328"/>
    </location>
</feature>
<keyword evidence="11" id="KW-1185">Reference proteome</keyword>
<dbReference type="Gene3D" id="1.10.510.10">
    <property type="entry name" value="Transferase(Phosphotransferase) domain 1"/>
    <property type="match status" value="1"/>
</dbReference>
<name>A0A4V2LYG7_9ACTN</name>
<proteinExistence type="predicted"/>
<keyword evidence="5" id="KW-0418">Kinase</keyword>
<evidence type="ECO:0000256" key="7">
    <source>
        <dbReference type="SAM" id="MobiDB-lite"/>
    </source>
</evidence>
<dbReference type="InterPro" id="IPR036116">
    <property type="entry name" value="FN3_sf"/>
</dbReference>
<evidence type="ECO:0000259" key="9">
    <source>
        <dbReference type="PROSITE" id="PS50011"/>
    </source>
</evidence>
<dbReference type="PROSITE" id="PS50011">
    <property type="entry name" value="PROTEIN_KINASE_DOM"/>
    <property type="match status" value="1"/>
</dbReference>
<comment type="caution">
    <text evidence="10">The sequence shown here is derived from an EMBL/GenBank/DDBJ whole genome shotgun (WGS) entry which is preliminary data.</text>
</comment>
<keyword evidence="3" id="KW-0808">Transferase</keyword>
<evidence type="ECO:0000256" key="8">
    <source>
        <dbReference type="SAM" id="Phobius"/>
    </source>
</evidence>
<evidence type="ECO:0000256" key="5">
    <source>
        <dbReference type="ARBA" id="ARBA00022777"/>
    </source>
</evidence>
<keyword evidence="4" id="KW-0547">Nucleotide-binding</keyword>
<reference evidence="10 11" key="1">
    <citation type="submission" date="2019-02" db="EMBL/GenBank/DDBJ databases">
        <title>Kribbella capetownensis sp. nov. and Kribbella speibonae sp. nov., isolated from soil.</title>
        <authorList>
            <person name="Curtis S.M."/>
            <person name="Norton I."/>
            <person name="Everest G.J."/>
            <person name="Meyers P.R."/>
        </authorList>
    </citation>
    <scope>NUCLEOTIDE SEQUENCE [LARGE SCALE GENOMIC DNA]</scope>
    <source>
        <strain evidence="10 11">KCTC 29219</strain>
    </source>
</reference>
<evidence type="ECO:0000256" key="6">
    <source>
        <dbReference type="ARBA" id="ARBA00022840"/>
    </source>
</evidence>
<dbReference type="PANTHER" id="PTHR43289:SF6">
    <property type="entry name" value="SERINE_THREONINE-PROTEIN KINASE NEKL-3"/>
    <property type="match status" value="1"/>
</dbReference>
<evidence type="ECO:0000256" key="1">
    <source>
        <dbReference type="ARBA" id="ARBA00012513"/>
    </source>
</evidence>
<organism evidence="10 11">
    <name type="scientific">Kribbella soli</name>
    <dbReference type="NCBI Taxonomy" id="1124743"/>
    <lineage>
        <taxon>Bacteria</taxon>
        <taxon>Bacillati</taxon>
        <taxon>Actinomycetota</taxon>
        <taxon>Actinomycetes</taxon>
        <taxon>Propionibacteriales</taxon>
        <taxon>Kribbellaceae</taxon>
        <taxon>Kribbella</taxon>
    </lineage>
</organism>
<keyword evidence="6" id="KW-0067">ATP-binding</keyword>
<dbReference type="InterPro" id="IPR000719">
    <property type="entry name" value="Prot_kinase_dom"/>
</dbReference>
<dbReference type="Proteomes" id="UP000292346">
    <property type="component" value="Unassembled WGS sequence"/>
</dbReference>
<keyword evidence="8" id="KW-0472">Membrane</keyword>
<feature type="region of interest" description="Disordered" evidence="7">
    <location>
        <begin position="308"/>
        <end position="418"/>
    </location>
</feature>
<dbReference type="AlphaFoldDB" id="A0A4V2LYG7"/>
<keyword evidence="2" id="KW-0723">Serine/threonine-protein kinase</keyword>
<evidence type="ECO:0000313" key="10">
    <source>
        <dbReference type="EMBL" id="TCC04246.1"/>
    </source>
</evidence>
<dbReference type="GO" id="GO:0004674">
    <property type="term" value="F:protein serine/threonine kinase activity"/>
    <property type="evidence" value="ECO:0007669"/>
    <property type="project" value="UniProtKB-KW"/>
</dbReference>
<evidence type="ECO:0000256" key="4">
    <source>
        <dbReference type="ARBA" id="ARBA00022741"/>
    </source>
</evidence>
<feature type="compositionally biased region" description="Low complexity" evidence="7">
    <location>
        <begin position="456"/>
        <end position="470"/>
    </location>
</feature>
<protein>
    <recommendedName>
        <fullName evidence="1">non-specific serine/threonine protein kinase</fullName>
        <ecNumber evidence="1">2.7.11.1</ecNumber>
    </recommendedName>
</protein>
<accession>A0A4V2LYG7</accession>
<feature type="transmembrane region" description="Helical" evidence="8">
    <location>
        <begin position="428"/>
        <end position="448"/>
    </location>
</feature>
<keyword evidence="8" id="KW-0812">Transmembrane</keyword>
<dbReference type="OrthoDB" id="3815424at2"/>
<dbReference type="EC" id="2.7.11.1" evidence="1"/>
<dbReference type="SUPFAM" id="SSF56112">
    <property type="entry name" value="Protein kinase-like (PK-like)"/>
    <property type="match status" value="1"/>
</dbReference>
<dbReference type="SUPFAM" id="SSF49265">
    <property type="entry name" value="Fibronectin type III"/>
    <property type="match status" value="1"/>
</dbReference>